<dbReference type="Gene3D" id="1.20.120.530">
    <property type="entry name" value="GntR ligand-binding domain-like"/>
    <property type="match status" value="1"/>
</dbReference>
<dbReference type="PATRIC" id="fig|1453497.3.peg.1053"/>
<evidence type="ECO:0000256" key="1">
    <source>
        <dbReference type="ARBA" id="ARBA00023015"/>
    </source>
</evidence>
<dbReference type="EMBL" id="JFHK01000028">
    <property type="protein sequence ID" value="OAA27237.1"/>
    <property type="molecule type" value="Genomic_DNA"/>
</dbReference>
<keyword evidence="3" id="KW-0804">Transcription</keyword>
<reference evidence="5 6" key="1">
    <citation type="submission" date="2014-02" db="EMBL/GenBank/DDBJ databases">
        <title>Kosmotoga genome sequencing.</title>
        <authorList>
            <person name="Pollo S.M."/>
            <person name="Charchuk R."/>
            <person name="Nesbo C.L."/>
        </authorList>
    </citation>
    <scope>NUCLEOTIDE SEQUENCE [LARGE SCALE GENOMIC DNA]</scope>
    <source>
        <strain evidence="5 6">S304</strain>
    </source>
</reference>
<feature type="domain" description="GntR C-terminal" evidence="4">
    <location>
        <begin position="8"/>
        <end position="85"/>
    </location>
</feature>
<keyword evidence="6" id="KW-1185">Reference proteome</keyword>
<organism evidence="5 6">
    <name type="scientific">Kosmotoga arenicorallina S304</name>
    <dbReference type="NCBI Taxonomy" id="1453497"/>
    <lineage>
        <taxon>Bacteria</taxon>
        <taxon>Thermotogati</taxon>
        <taxon>Thermotogota</taxon>
        <taxon>Thermotogae</taxon>
        <taxon>Kosmotogales</taxon>
        <taxon>Kosmotogaceae</taxon>
        <taxon>Kosmotoga</taxon>
    </lineage>
</organism>
<dbReference type="Proteomes" id="UP000077339">
    <property type="component" value="Unassembled WGS sequence"/>
</dbReference>
<dbReference type="STRING" id="1453497.AT15_05300"/>
<dbReference type="InterPro" id="IPR008920">
    <property type="entry name" value="TF_FadR/GntR_C"/>
</dbReference>
<accession>A0A176JUW4</accession>
<dbReference type="Pfam" id="PF07729">
    <property type="entry name" value="FCD"/>
    <property type="match status" value="1"/>
</dbReference>
<comment type="caution">
    <text evidence="5">The sequence shown here is derived from an EMBL/GenBank/DDBJ whole genome shotgun (WGS) entry which is preliminary data.</text>
</comment>
<dbReference type="InterPro" id="IPR011711">
    <property type="entry name" value="GntR_C"/>
</dbReference>
<name>A0A176JUW4_9BACT</name>
<evidence type="ECO:0000256" key="2">
    <source>
        <dbReference type="ARBA" id="ARBA00023125"/>
    </source>
</evidence>
<evidence type="ECO:0000259" key="4">
    <source>
        <dbReference type="Pfam" id="PF07729"/>
    </source>
</evidence>
<dbReference type="GO" id="GO:0003677">
    <property type="term" value="F:DNA binding"/>
    <property type="evidence" value="ECO:0007669"/>
    <property type="project" value="UniProtKB-KW"/>
</dbReference>
<evidence type="ECO:0000313" key="6">
    <source>
        <dbReference type="Proteomes" id="UP000077339"/>
    </source>
</evidence>
<dbReference type="OrthoDB" id="9781630at2"/>
<evidence type="ECO:0000256" key="3">
    <source>
        <dbReference type="ARBA" id="ARBA00023163"/>
    </source>
</evidence>
<keyword evidence="2" id="KW-0238">DNA-binding</keyword>
<evidence type="ECO:0000313" key="5">
    <source>
        <dbReference type="EMBL" id="OAA27237.1"/>
    </source>
</evidence>
<keyword evidence="1" id="KW-0805">Transcription regulation</keyword>
<sequence>MLEVKQTKNRKLFDELDKKFHSVIICASYNNNIIRFFNELWEKIEILRRHNERFMKSNEEHLKIILSILADNKKEAYKALLIHLNNVKKETLYSLNEGIKTIKRGGVL</sequence>
<proteinExistence type="predicted"/>
<protein>
    <recommendedName>
        <fullName evidence="4">GntR C-terminal domain-containing protein</fullName>
    </recommendedName>
</protein>
<dbReference type="AlphaFoldDB" id="A0A176JUW4"/>
<dbReference type="SUPFAM" id="SSF48008">
    <property type="entry name" value="GntR ligand-binding domain-like"/>
    <property type="match status" value="1"/>
</dbReference>
<gene>
    <name evidence="5" type="ORF">AT15_05300</name>
</gene>